<keyword evidence="2" id="KW-1185">Reference proteome</keyword>
<dbReference type="AlphaFoldDB" id="A0AAE1ASK5"/>
<sequence length="150" mass="17082">MRNRRSIFISIPLKSCPTNLDTRKQRLGRLQHFDDAAYSNRPDIQYSSIGSVSQHCTKQQFQQLRSCCINDVEEALGYLPEQHQTAVPTEEALGYLPEQHQAAVPRIATYSVVQERSVGETCCGFSERLGFEPHSELFSLRHLMRPTVDS</sequence>
<evidence type="ECO:0000313" key="1">
    <source>
        <dbReference type="EMBL" id="KAK3793024.1"/>
    </source>
</evidence>
<protein>
    <submittedName>
        <fullName evidence="1">Uncharacterized protein</fullName>
    </submittedName>
</protein>
<comment type="caution">
    <text evidence="1">The sequence shown here is derived from an EMBL/GenBank/DDBJ whole genome shotgun (WGS) entry which is preliminary data.</text>
</comment>
<dbReference type="EMBL" id="JAWDGP010001291">
    <property type="protein sequence ID" value="KAK3793024.1"/>
    <property type="molecule type" value="Genomic_DNA"/>
</dbReference>
<gene>
    <name evidence="1" type="ORF">RRG08_054960</name>
</gene>
<reference evidence="1" key="1">
    <citation type="journal article" date="2023" name="G3 (Bethesda)">
        <title>A reference genome for the long-term kleptoplast-retaining sea slug Elysia crispata morphotype clarki.</title>
        <authorList>
            <person name="Eastman K.E."/>
            <person name="Pendleton A.L."/>
            <person name="Shaikh M.A."/>
            <person name="Suttiyut T."/>
            <person name="Ogas R."/>
            <person name="Tomko P."/>
            <person name="Gavelis G."/>
            <person name="Widhalm J.R."/>
            <person name="Wisecaver J.H."/>
        </authorList>
    </citation>
    <scope>NUCLEOTIDE SEQUENCE</scope>
    <source>
        <strain evidence="1">ECLA1</strain>
    </source>
</reference>
<dbReference type="Proteomes" id="UP001283361">
    <property type="component" value="Unassembled WGS sequence"/>
</dbReference>
<organism evidence="1 2">
    <name type="scientific">Elysia crispata</name>
    <name type="common">lettuce slug</name>
    <dbReference type="NCBI Taxonomy" id="231223"/>
    <lineage>
        <taxon>Eukaryota</taxon>
        <taxon>Metazoa</taxon>
        <taxon>Spiralia</taxon>
        <taxon>Lophotrochozoa</taxon>
        <taxon>Mollusca</taxon>
        <taxon>Gastropoda</taxon>
        <taxon>Heterobranchia</taxon>
        <taxon>Euthyneura</taxon>
        <taxon>Panpulmonata</taxon>
        <taxon>Sacoglossa</taxon>
        <taxon>Placobranchoidea</taxon>
        <taxon>Plakobranchidae</taxon>
        <taxon>Elysia</taxon>
    </lineage>
</organism>
<name>A0AAE1ASK5_9GAST</name>
<proteinExistence type="predicted"/>
<evidence type="ECO:0000313" key="2">
    <source>
        <dbReference type="Proteomes" id="UP001283361"/>
    </source>
</evidence>
<accession>A0AAE1ASK5</accession>